<dbReference type="InterPro" id="IPR011109">
    <property type="entry name" value="DNA_bind_recombinase_dom"/>
</dbReference>
<dbReference type="OrthoDB" id="9815006at2"/>
<sequence>MNNAVGYMRLSFKDQSKYSLDAQEAAINDYCAKYGLELVALFKDNGQQSSSFDRLDFKALEMYVKKHKGLVNYMVVMEHDRFSRDLSEALSKIKKFESIYGIKVVSVDEPLDIDTEDPAVFINRAFRYATANAELLNIRARTKRGIQRARLEGRFINKAPFGYINSRDFLGKSMLIQNMGEAEIIRKIFNYYLSGISIADIAANVCENGFPLKGHNAVGRILDNYVYAGLVKLNSENGSVKYIKALHEAIVSEADFWLVQEMKSSKKPLKIKTRKDYLLKGLLKCNCGKYMTAGWSKGKKQYYLYYRCTEHVSVNIPGKKIHEQFNQVLENLKLTAEQMVVLNGKVREGIEKSLVSEREQLTGRKKMLKELDVKMESLEEHLINKTIDAVTFRKWSERHAIEYGNILGLINSTEKYIEERIDVTEKFMSKIHSFKDIIDRNTSPLVRLMILKFVFRYGIFYQDSGLVTYKICPALSHNTIKFTEFDLLKIEVPQAASIPEEERFVNFMVQQIVDFLSDY</sequence>
<keyword evidence="1" id="KW-0238">DNA-binding</keyword>
<name>A0A495MMM2_9FLAO</name>
<keyword evidence="2" id="KW-0233">DNA recombination</keyword>
<dbReference type="SMART" id="SM00857">
    <property type="entry name" value="Resolvase"/>
    <property type="match status" value="1"/>
</dbReference>
<dbReference type="InterPro" id="IPR050639">
    <property type="entry name" value="SSR_resolvase"/>
</dbReference>
<dbReference type="InterPro" id="IPR038109">
    <property type="entry name" value="DNA_bind_recomb_sf"/>
</dbReference>
<dbReference type="PROSITE" id="PS51736">
    <property type="entry name" value="RECOMBINASES_3"/>
    <property type="match status" value="1"/>
</dbReference>
<reference evidence="5 6" key="1">
    <citation type="submission" date="2018-10" db="EMBL/GenBank/DDBJ databases">
        <title>Genomic Encyclopedia of Archaeal and Bacterial Type Strains, Phase II (KMG-II): from individual species to whole genera.</title>
        <authorList>
            <person name="Goeker M."/>
        </authorList>
    </citation>
    <scope>NUCLEOTIDE SEQUENCE [LARGE SCALE GENOMIC DNA]</scope>
    <source>
        <strain evidence="5 6">DSM 29537</strain>
    </source>
</reference>
<dbReference type="GO" id="GO:0000150">
    <property type="term" value="F:DNA strand exchange activity"/>
    <property type="evidence" value="ECO:0007669"/>
    <property type="project" value="InterPro"/>
</dbReference>
<dbReference type="SUPFAM" id="SSF53041">
    <property type="entry name" value="Resolvase-like"/>
    <property type="match status" value="1"/>
</dbReference>
<dbReference type="PANTHER" id="PTHR30461:SF2">
    <property type="entry name" value="SERINE RECOMBINASE PINE-RELATED"/>
    <property type="match status" value="1"/>
</dbReference>
<dbReference type="InterPro" id="IPR025827">
    <property type="entry name" value="Zn_ribbon_recom_dom"/>
</dbReference>
<evidence type="ECO:0000259" key="3">
    <source>
        <dbReference type="PROSITE" id="PS51736"/>
    </source>
</evidence>
<dbReference type="Pfam" id="PF13408">
    <property type="entry name" value="Zn_ribbon_recom"/>
    <property type="match status" value="1"/>
</dbReference>
<dbReference type="AlphaFoldDB" id="A0A495MMM2"/>
<dbReference type="Gene3D" id="3.40.50.1390">
    <property type="entry name" value="Resolvase, N-terminal catalytic domain"/>
    <property type="match status" value="1"/>
</dbReference>
<dbReference type="Proteomes" id="UP000277579">
    <property type="component" value="Unassembled WGS sequence"/>
</dbReference>
<dbReference type="PROSITE" id="PS51737">
    <property type="entry name" value="RECOMBINASE_DNA_BIND"/>
    <property type="match status" value="1"/>
</dbReference>
<dbReference type="GO" id="GO:0003677">
    <property type="term" value="F:DNA binding"/>
    <property type="evidence" value="ECO:0007669"/>
    <property type="project" value="UniProtKB-KW"/>
</dbReference>
<accession>A0A495MMM2</accession>
<organism evidence="5 6">
    <name type="scientific">Flavobacterium endophyticum</name>
    <dbReference type="NCBI Taxonomy" id="1540163"/>
    <lineage>
        <taxon>Bacteria</taxon>
        <taxon>Pseudomonadati</taxon>
        <taxon>Bacteroidota</taxon>
        <taxon>Flavobacteriia</taxon>
        <taxon>Flavobacteriales</taxon>
        <taxon>Flavobacteriaceae</taxon>
        <taxon>Flavobacterium</taxon>
    </lineage>
</organism>
<evidence type="ECO:0000259" key="4">
    <source>
        <dbReference type="PROSITE" id="PS51737"/>
    </source>
</evidence>
<dbReference type="PANTHER" id="PTHR30461">
    <property type="entry name" value="DNA-INVERTASE FROM LAMBDOID PROPHAGE"/>
    <property type="match status" value="1"/>
</dbReference>
<dbReference type="EMBL" id="RBLC01000001">
    <property type="protein sequence ID" value="RKS25629.1"/>
    <property type="molecule type" value="Genomic_DNA"/>
</dbReference>
<dbReference type="Pfam" id="PF00239">
    <property type="entry name" value="Resolvase"/>
    <property type="match status" value="1"/>
</dbReference>
<comment type="caution">
    <text evidence="5">The sequence shown here is derived from an EMBL/GenBank/DDBJ whole genome shotgun (WGS) entry which is preliminary data.</text>
</comment>
<feature type="domain" description="Resolvase/invertase-type recombinase catalytic" evidence="3">
    <location>
        <begin position="3"/>
        <end position="153"/>
    </location>
</feature>
<dbReference type="CDD" id="cd00338">
    <property type="entry name" value="Ser_Recombinase"/>
    <property type="match status" value="1"/>
</dbReference>
<dbReference type="Pfam" id="PF07508">
    <property type="entry name" value="Recombinase"/>
    <property type="match status" value="1"/>
</dbReference>
<dbReference type="InterPro" id="IPR036162">
    <property type="entry name" value="Resolvase-like_N_sf"/>
</dbReference>
<feature type="domain" description="Recombinase" evidence="4">
    <location>
        <begin position="160"/>
        <end position="269"/>
    </location>
</feature>
<dbReference type="RefSeq" id="WP_121375014.1">
    <property type="nucleotide sequence ID" value="NZ_RBLC01000001.1"/>
</dbReference>
<proteinExistence type="predicted"/>
<evidence type="ECO:0000313" key="5">
    <source>
        <dbReference type="EMBL" id="RKS25629.1"/>
    </source>
</evidence>
<keyword evidence="6" id="KW-1185">Reference proteome</keyword>
<evidence type="ECO:0000256" key="1">
    <source>
        <dbReference type="ARBA" id="ARBA00023125"/>
    </source>
</evidence>
<protein>
    <submittedName>
        <fullName evidence="5">DNA invertase Pin-like site-specific DNA recombinase</fullName>
    </submittedName>
</protein>
<evidence type="ECO:0000256" key="2">
    <source>
        <dbReference type="ARBA" id="ARBA00023172"/>
    </source>
</evidence>
<gene>
    <name evidence="5" type="ORF">CLV94_0667</name>
</gene>
<dbReference type="InterPro" id="IPR006119">
    <property type="entry name" value="Resolv_N"/>
</dbReference>
<dbReference type="Gene3D" id="3.90.1750.20">
    <property type="entry name" value="Putative Large Serine Recombinase, Chain B, Domain 2"/>
    <property type="match status" value="1"/>
</dbReference>
<evidence type="ECO:0000313" key="6">
    <source>
        <dbReference type="Proteomes" id="UP000277579"/>
    </source>
</evidence>